<name>A0A4R6VLU1_9HYPH</name>
<protein>
    <submittedName>
        <fullName evidence="2">Uncharacterized protein</fullName>
    </submittedName>
</protein>
<evidence type="ECO:0000256" key="1">
    <source>
        <dbReference type="SAM" id="Phobius"/>
    </source>
</evidence>
<sequence>MTKTSNFSLSKYFIVLTVFTIGLPVIVGLLGVVTGGHNSPFALHVSVFMQDFGFIIGHVWALSVLVAAAIAIWRYASAPRK</sequence>
<feature type="transmembrane region" description="Helical" evidence="1">
    <location>
        <begin position="52"/>
        <end position="76"/>
    </location>
</feature>
<comment type="caution">
    <text evidence="2">The sequence shown here is derived from an EMBL/GenBank/DDBJ whole genome shotgun (WGS) entry which is preliminary data.</text>
</comment>
<proteinExistence type="predicted"/>
<dbReference type="RefSeq" id="WP_133573080.1">
    <property type="nucleotide sequence ID" value="NZ_SNYR01000002.1"/>
</dbReference>
<keyword evidence="1" id="KW-0812">Transmembrane</keyword>
<dbReference type="EMBL" id="SNYR01000002">
    <property type="protein sequence ID" value="TDQ64485.1"/>
    <property type="molecule type" value="Genomic_DNA"/>
</dbReference>
<gene>
    <name evidence="2" type="ORF">ATL17_2504</name>
</gene>
<accession>A0A4R6VLU1</accession>
<dbReference type="AlphaFoldDB" id="A0A4R6VLU1"/>
<dbReference type="Proteomes" id="UP000295391">
    <property type="component" value="Unassembled WGS sequence"/>
</dbReference>
<evidence type="ECO:0000313" key="3">
    <source>
        <dbReference type="Proteomes" id="UP000295391"/>
    </source>
</evidence>
<keyword evidence="1" id="KW-0472">Membrane</keyword>
<keyword evidence="3" id="KW-1185">Reference proteome</keyword>
<organism evidence="2 3">
    <name type="scientific">Maritalea mobilis</name>
    <dbReference type="NCBI Taxonomy" id="483324"/>
    <lineage>
        <taxon>Bacteria</taxon>
        <taxon>Pseudomonadati</taxon>
        <taxon>Pseudomonadota</taxon>
        <taxon>Alphaproteobacteria</taxon>
        <taxon>Hyphomicrobiales</taxon>
        <taxon>Devosiaceae</taxon>
        <taxon>Maritalea</taxon>
    </lineage>
</organism>
<keyword evidence="1" id="KW-1133">Transmembrane helix</keyword>
<feature type="transmembrane region" description="Helical" evidence="1">
    <location>
        <begin position="12"/>
        <end position="32"/>
    </location>
</feature>
<evidence type="ECO:0000313" key="2">
    <source>
        <dbReference type="EMBL" id="TDQ64485.1"/>
    </source>
</evidence>
<reference evidence="2 3" key="1">
    <citation type="submission" date="2019-03" db="EMBL/GenBank/DDBJ databases">
        <title>Genomic Encyclopedia of Type Strains, Phase III (KMG-III): the genomes of soil and plant-associated and newly described type strains.</title>
        <authorList>
            <person name="Whitman W."/>
        </authorList>
    </citation>
    <scope>NUCLEOTIDE SEQUENCE [LARGE SCALE GENOMIC DNA]</scope>
    <source>
        <strain evidence="2 3">CGMCC 1.7002</strain>
    </source>
</reference>